<proteinExistence type="predicted"/>
<dbReference type="PANTHER" id="PTHR45947:SF3">
    <property type="entry name" value="SULFOQUINOVOSYL TRANSFERASE SQD2"/>
    <property type="match status" value="1"/>
</dbReference>
<reference evidence="2 3" key="1">
    <citation type="submission" date="2018-06" db="EMBL/GenBank/DDBJ databases">
        <title>Freshwater and sediment microbial communities from various areas in North America, analyzing microbe dynamics in response to fracking.</title>
        <authorList>
            <person name="Lamendella R."/>
        </authorList>
    </citation>
    <scope>NUCLEOTIDE SEQUENCE [LARGE SCALE GENOMIC DNA]</scope>
    <source>
        <strain evidence="2 3">14_TX</strain>
    </source>
</reference>
<organism evidence="2 3">
    <name type="scientific">Cytobacillus firmus</name>
    <name type="common">Bacillus firmus</name>
    <dbReference type="NCBI Taxonomy" id="1399"/>
    <lineage>
        <taxon>Bacteria</taxon>
        <taxon>Bacillati</taxon>
        <taxon>Bacillota</taxon>
        <taxon>Bacilli</taxon>
        <taxon>Bacillales</taxon>
        <taxon>Bacillaceae</taxon>
        <taxon>Cytobacillus</taxon>
    </lineage>
</organism>
<dbReference type="InterPro" id="IPR050194">
    <property type="entry name" value="Glycosyltransferase_grp1"/>
</dbReference>
<evidence type="ECO:0000259" key="1">
    <source>
        <dbReference type="Pfam" id="PF00534"/>
    </source>
</evidence>
<sequence>MSFSGYLTGKQLAEVYSASDLFVFPSPTETFGNVVLESLASGTPVIGANSGGVKSIIRDRVTGHLCEPGNVQGFSDAIINLLTNHKVRTQMGFEGRDHALTQKWDKIFNDLIGHYETVIGGSKEKRYA</sequence>
<keyword evidence="3" id="KW-1185">Reference proteome</keyword>
<dbReference type="Gene3D" id="3.40.50.2000">
    <property type="entry name" value="Glycogen Phosphorylase B"/>
    <property type="match status" value="1"/>
</dbReference>
<dbReference type="SUPFAM" id="SSF53756">
    <property type="entry name" value="UDP-Glycosyltransferase/glycogen phosphorylase"/>
    <property type="match status" value="1"/>
</dbReference>
<dbReference type="Pfam" id="PF00534">
    <property type="entry name" value="Glycos_transf_1"/>
    <property type="match status" value="1"/>
</dbReference>
<dbReference type="AlphaFoldDB" id="A0A366JL29"/>
<dbReference type="GO" id="GO:0016758">
    <property type="term" value="F:hexosyltransferase activity"/>
    <property type="evidence" value="ECO:0007669"/>
    <property type="project" value="TreeGrafter"/>
</dbReference>
<accession>A0A366JL29</accession>
<evidence type="ECO:0000313" key="3">
    <source>
        <dbReference type="Proteomes" id="UP000252731"/>
    </source>
</evidence>
<gene>
    <name evidence="2" type="ORF">DFO70_11569</name>
</gene>
<evidence type="ECO:0000313" key="2">
    <source>
        <dbReference type="EMBL" id="RBP88299.1"/>
    </source>
</evidence>
<keyword evidence="2" id="KW-0808">Transferase</keyword>
<dbReference type="EMBL" id="QNSF01000015">
    <property type="protein sequence ID" value="RBP88299.1"/>
    <property type="molecule type" value="Genomic_DNA"/>
</dbReference>
<dbReference type="Proteomes" id="UP000252731">
    <property type="component" value="Unassembled WGS sequence"/>
</dbReference>
<comment type="caution">
    <text evidence="2">The sequence shown here is derived from an EMBL/GenBank/DDBJ whole genome shotgun (WGS) entry which is preliminary data.</text>
</comment>
<name>A0A366JL29_CYTFI</name>
<feature type="domain" description="Glycosyl transferase family 1" evidence="1">
    <location>
        <begin position="3"/>
        <end position="96"/>
    </location>
</feature>
<protein>
    <submittedName>
        <fullName evidence="2">Glycosyl transferase family 1</fullName>
    </submittedName>
</protein>
<dbReference type="PANTHER" id="PTHR45947">
    <property type="entry name" value="SULFOQUINOVOSYL TRANSFERASE SQD2"/>
    <property type="match status" value="1"/>
</dbReference>
<dbReference type="InterPro" id="IPR001296">
    <property type="entry name" value="Glyco_trans_1"/>
</dbReference>